<protein>
    <submittedName>
        <fullName evidence="2">Uncharacterized protein</fullName>
    </submittedName>
</protein>
<evidence type="ECO:0000313" key="2">
    <source>
        <dbReference type="EMBL" id="XBS20353.1"/>
    </source>
</evidence>
<organism evidence="2 3">
    <name type="scientific">Methylomarinum roseum</name>
    <dbReference type="NCBI Taxonomy" id="3067653"/>
    <lineage>
        <taxon>Bacteria</taxon>
        <taxon>Pseudomonadati</taxon>
        <taxon>Pseudomonadota</taxon>
        <taxon>Gammaproteobacteria</taxon>
        <taxon>Methylococcales</taxon>
        <taxon>Methylococcaceae</taxon>
        <taxon>Methylomarinum</taxon>
    </lineage>
</organism>
<evidence type="ECO:0000313" key="3">
    <source>
        <dbReference type="Proteomes" id="UP001225378"/>
    </source>
</evidence>
<dbReference type="KEGG" id="mech:Q9L42_018700"/>
<accession>A0AAU7NTR2</accession>
<proteinExistence type="predicted"/>
<dbReference type="AlphaFoldDB" id="A0AAU7NTR2"/>
<feature type="transmembrane region" description="Helical" evidence="1">
    <location>
        <begin position="12"/>
        <end position="33"/>
    </location>
</feature>
<dbReference type="Proteomes" id="UP001225378">
    <property type="component" value="Chromosome"/>
</dbReference>
<reference evidence="2 3" key="1">
    <citation type="journal article" date="2024" name="Microbiology">
        <title>Methylomarinum rosea sp. nov., a novel halophilic methanotrophic bacterium from the hypersaline Lake Elton.</title>
        <authorList>
            <person name="Suleimanov R.Z."/>
            <person name="Oshkin I.Y."/>
            <person name="Danilova O.V."/>
            <person name="Suzina N.E."/>
            <person name="Dedysh S.N."/>
        </authorList>
    </citation>
    <scope>NUCLEOTIDE SEQUENCE [LARGE SCALE GENOMIC DNA]</scope>
    <source>
        <strain evidence="2 3">Ch1-1</strain>
    </source>
</reference>
<keyword evidence="1" id="KW-0812">Transmembrane</keyword>
<feature type="transmembrane region" description="Helical" evidence="1">
    <location>
        <begin position="95"/>
        <end position="116"/>
    </location>
</feature>
<feature type="transmembrane region" description="Helical" evidence="1">
    <location>
        <begin position="65"/>
        <end position="83"/>
    </location>
</feature>
<keyword evidence="1" id="KW-1133">Transmembrane helix</keyword>
<name>A0AAU7NTR2_9GAMM</name>
<dbReference type="EMBL" id="CP157743">
    <property type="protein sequence ID" value="XBS20353.1"/>
    <property type="molecule type" value="Genomic_DNA"/>
</dbReference>
<dbReference type="RefSeq" id="WP_305906876.1">
    <property type="nucleotide sequence ID" value="NZ_CP157743.1"/>
</dbReference>
<evidence type="ECO:0000256" key="1">
    <source>
        <dbReference type="SAM" id="Phobius"/>
    </source>
</evidence>
<gene>
    <name evidence="2" type="ORF">Q9L42_018700</name>
</gene>
<keyword evidence="1" id="KW-0472">Membrane</keyword>
<keyword evidence="3" id="KW-1185">Reference proteome</keyword>
<sequence>MYANSLTVLFNYIEIITYLEFALLTAGIGYFVYLTTPQPLTAWQEAQVSGPYLYLHATWFGRVPLWQVFWPFFLLFNAMLIYVDYRAVNGAYTIASWATMHIIFALPVVYWTVAVWRASTKCGQRWQAFAARFITASAYFEYAIRYLIWKEYPFALFDCRQMMIEFGDCFFN</sequence>